<keyword evidence="2" id="KW-1185">Reference proteome</keyword>
<comment type="caution">
    <text evidence="1">The sequence shown here is derived from an EMBL/GenBank/DDBJ whole genome shotgun (WGS) entry which is preliminary data.</text>
</comment>
<gene>
    <name evidence="1" type="ORF">WJX75_006964</name>
</gene>
<protein>
    <submittedName>
        <fullName evidence="1">Uncharacterized protein</fullName>
    </submittedName>
</protein>
<proteinExistence type="predicted"/>
<dbReference type="EMBL" id="JALJOT010000004">
    <property type="protein sequence ID" value="KAK9915983.1"/>
    <property type="molecule type" value="Genomic_DNA"/>
</dbReference>
<dbReference type="Proteomes" id="UP001491310">
    <property type="component" value="Unassembled WGS sequence"/>
</dbReference>
<reference evidence="1 2" key="1">
    <citation type="journal article" date="2024" name="Nat. Commun.">
        <title>Phylogenomics reveals the evolutionary origins of lichenization in chlorophyte algae.</title>
        <authorList>
            <person name="Puginier C."/>
            <person name="Libourel C."/>
            <person name="Otte J."/>
            <person name="Skaloud P."/>
            <person name="Haon M."/>
            <person name="Grisel S."/>
            <person name="Petersen M."/>
            <person name="Berrin J.G."/>
            <person name="Delaux P.M."/>
            <person name="Dal Grande F."/>
            <person name="Keller J."/>
        </authorList>
    </citation>
    <scope>NUCLEOTIDE SEQUENCE [LARGE SCALE GENOMIC DNA]</scope>
    <source>
        <strain evidence="1 2">SAG 216-7</strain>
    </source>
</reference>
<name>A0ABR2YW06_9CHLO</name>
<evidence type="ECO:0000313" key="1">
    <source>
        <dbReference type="EMBL" id="KAK9915983.1"/>
    </source>
</evidence>
<sequence>MGQYWELYNLTKREIVSPELFRSSDKLYEITNNRPGVPVALLLLVAAIPGVKHPIIGRWTGDKIALIGDYAEEGDMAPEVWDGAKPNDFRGYFNISFLVRDIITEPTINDILKDVEPQHFSLCVLDLKEALHTSTLGMGAPVDLCELAQVKHGFSDILIYLAASYPERRGGGDFDEHPTIGR</sequence>
<accession>A0ABR2YW06</accession>
<evidence type="ECO:0000313" key="2">
    <source>
        <dbReference type="Proteomes" id="UP001491310"/>
    </source>
</evidence>
<organism evidence="1 2">
    <name type="scientific">Coccomyxa subellipsoidea</name>
    <dbReference type="NCBI Taxonomy" id="248742"/>
    <lineage>
        <taxon>Eukaryota</taxon>
        <taxon>Viridiplantae</taxon>
        <taxon>Chlorophyta</taxon>
        <taxon>core chlorophytes</taxon>
        <taxon>Trebouxiophyceae</taxon>
        <taxon>Trebouxiophyceae incertae sedis</taxon>
        <taxon>Coccomyxaceae</taxon>
        <taxon>Coccomyxa</taxon>
    </lineage>
</organism>